<evidence type="ECO:0000259" key="7">
    <source>
        <dbReference type="PROSITE" id="PS50850"/>
    </source>
</evidence>
<feature type="transmembrane region" description="Helical" evidence="6">
    <location>
        <begin position="474"/>
        <end position="490"/>
    </location>
</feature>
<feature type="transmembrane region" description="Helical" evidence="6">
    <location>
        <begin position="563"/>
        <end position="586"/>
    </location>
</feature>
<keyword evidence="3 6" id="KW-1133">Transmembrane helix</keyword>
<protein>
    <recommendedName>
        <fullName evidence="7">Major facilitator superfamily (MFS) profile domain-containing protein</fullName>
    </recommendedName>
</protein>
<feature type="transmembrane region" description="Helical" evidence="6">
    <location>
        <begin position="226"/>
        <end position="244"/>
    </location>
</feature>
<feature type="transmembrane region" description="Helical" evidence="6">
    <location>
        <begin position="156"/>
        <end position="177"/>
    </location>
</feature>
<comment type="caution">
    <text evidence="8">The sequence shown here is derived from an EMBL/GenBank/DDBJ whole genome shotgun (WGS) entry which is preliminary data.</text>
</comment>
<proteinExistence type="predicted"/>
<dbReference type="GO" id="GO:1990961">
    <property type="term" value="P:xenobiotic detoxification by transmembrane export across the plasma membrane"/>
    <property type="evidence" value="ECO:0007669"/>
    <property type="project" value="TreeGrafter"/>
</dbReference>
<feature type="region of interest" description="Disordered" evidence="5">
    <location>
        <begin position="43"/>
        <end position="126"/>
    </location>
</feature>
<dbReference type="Proteomes" id="UP000664132">
    <property type="component" value="Unassembled WGS sequence"/>
</dbReference>
<dbReference type="PANTHER" id="PTHR23502">
    <property type="entry name" value="MAJOR FACILITATOR SUPERFAMILY"/>
    <property type="match status" value="1"/>
</dbReference>
<keyword evidence="9" id="KW-1185">Reference proteome</keyword>
<dbReference type="GO" id="GO:0015244">
    <property type="term" value="F:fluconazole transmembrane transporter activity"/>
    <property type="evidence" value="ECO:0007669"/>
    <property type="project" value="TreeGrafter"/>
</dbReference>
<evidence type="ECO:0000256" key="2">
    <source>
        <dbReference type="ARBA" id="ARBA00022692"/>
    </source>
</evidence>
<sequence>MKELVRDTVFGHFLRLVTKGKVMTFEEERDSSLWKRYVDKEKSGRMAHHGHTGEEEKENENETKDTDDSESPERGIWQKDEESENRAGQNQAVLGQNGGPRNSSETRLGSLDNGQQRNEINCVPVDPEKGRDVSVVTWYGENDPENPLNWSTPKKFFVTGMICLLTFSVYIGSAIYSAGTQEITQVFGVSTVAATLGLTLFVAGYGLGPMIWAPMSEIPQIGRNPIYIGTLVVFVFFQFGVIYAKNFGMLLAFRFLTGFFGSPVLATGGASLGDMYRPAKRAYAIAVWGLAAICGPVLGPLIGGFAAQHKGWKWPIWELLWLSGFALIVLIVCLPETSSANILYRRSRRLRKLTGRSDLKCEPEIQGEQMTAKDIAMMTLIRPFSLTFTEPILFLLNLYIALIYGLLYIWFESFVIVFTGIYGFNLGLEGLSFVGILVGGFVVIGPFFAYLYYIQEPQFNENGELKPEKRLPPAFVGAFCIPICMFWFGWSSRESVHWIVPIIGSSFFTIGAFLLFNSVLNYLGDAYPEYAASVLAGNDFFRSSFGAGFPLFASAMYKKLGVAWASSLLGFLSIAFIPIPFVLYFYGERIRKASKRARHDL</sequence>
<feature type="transmembrane region" description="Helical" evidence="6">
    <location>
        <begin position="282"/>
        <end position="307"/>
    </location>
</feature>
<keyword evidence="4 6" id="KW-0472">Membrane</keyword>
<evidence type="ECO:0000256" key="4">
    <source>
        <dbReference type="ARBA" id="ARBA00023136"/>
    </source>
</evidence>
<accession>A0A8H7VZ52</accession>
<evidence type="ECO:0000256" key="6">
    <source>
        <dbReference type="SAM" id="Phobius"/>
    </source>
</evidence>
<dbReference type="AlphaFoldDB" id="A0A8H7VZ52"/>
<feature type="compositionally biased region" description="Basic and acidic residues" evidence="5">
    <location>
        <begin position="60"/>
        <end position="80"/>
    </location>
</feature>
<dbReference type="InterPro" id="IPR011701">
    <property type="entry name" value="MFS"/>
</dbReference>
<dbReference type="FunFam" id="1.20.1250.20:FF:000011">
    <property type="entry name" value="MFS multidrug transporter, putative"/>
    <property type="match status" value="1"/>
</dbReference>
<evidence type="ECO:0000313" key="9">
    <source>
        <dbReference type="Proteomes" id="UP000664132"/>
    </source>
</evidence>
<feature type="transmembrane region" description="Helical" evidence="6">
    <location>
        <begin position="431"/>
        <end position="453"/>
    </location>
</feature>
<reference evidence="8" key="1">
    <citation type="submission" date="2021-02" db="EMBL/GenBank/DDBJ databases">
        <title>Genome sequence Cadophora malorum strain M34.</title>
        <authorList>
            <person name="Stefanovic E."/>
            <person name="Vu D."/>
            <person name="Scully C."/>
            <person name="Dijksterhuis J."/>
            <person name="Roader J."/>
            <person name="Houbraken J."/>
        </authorList>
    </citation>
    <scope>NUCLEOTIDE SEQUENCE</scope>
    <source>
        <strain evidence="8">M34</strain>
    </source>
</reference>
<evidence type="ECO:0000256" key="1">
    <source>
        <dbReference type="ARBA" id="ARBA00004141"/>
    </source>
</evidence>
<dbReference type="EMBL" id="JAFJYH010000525">
    <property type="protein sequence ID" value="KAG4411085.1"/>
    <property type="molecule type" value="Genomic_DNA"/>
</dbReference>
<keyword evidence="2 6" id="KW-0812">Transmembrane</keyword>
<feature type="domain" description="Major facilitator superfamily (MFS) profile" evidence="7">
    <location>
        <begin position="158"/>
        <end position="590"/>
    </location>
</feature>
<feature type="transmembrane region" description="Helical" evidence="6">
    <location>
        <begin position="183"/>
        <end position="205"/>
    </location>
</feature>
<comment type="subcellular location">
    <subcellularLocation>
        <location evidence="1">Membrane</location>
        <topology evidence="1">Multi-pass membrane protein</topology>
    </subcellularLocation>
</comment>
<dbReference type="InterPro" id="IPR036259">
    <property type="entry name" value="MFS_trans_sf"/>
</dbReference>
<name>A0A8H7VZ52_9HELO</name>
<evidence type="ECO:0000256" key="3">
    <source>
        <dbReference type="ARBA" id="ARBA00022989"/>
    </source>
</evidence>
<feature type="transmembrane region" description="Helical" evidence="6">
    <location>
        <begin position="319"/>
        <end position="344"/>
    </location>
</feature>
<dbReference type="GO" id="GO:0005886">
    <property type="term" value="C:plasma membrane"/>
    <property type="evidence" value="ECO:0007669"/>
    <property type="project" value="TreeGrafter"/>
</dbReference>
<gene>
    <name evidence="8" type="ORF">IFR04_015784</name>
</gene>
<dbReference type="SUPFAM" id="SSF103473">
    <property type="entry name" value="MFS general substrate transporter"/>
    <property type="match status" value="1"/>
</dbReference>
<dbReference type="Gene3D" id="1.20.1250.20">
    <property type="entry name" value="MFS general substrate transporter like domains"/>
    <property type="match status" value="1"/>
</dbReference>
<dbReference type="PANTHER" id="PTHR23502:SF23">
    <property type="entry name" value="FLUCONAZOLE RESISTANCE PROTEIN 1"/>
    <property type="match status" value="1"/>
</dbReference>
<feature type="compositionally biased region" description="Polar residues" evidence="5">
    <location>
        <begin position="86"/>
        <end position="119"/>
    </location>
</feature>
<evidence type="ECO:0000256" key="5">
    <source>
        <dbReference type="SAM" id="MobiDB-lite"/>
    </source>
</evidence>
<dbReference type="CDD" id="cd17323">
    <property type="entry name" value="MFS_Tpo1_MDR_like"/>
    <property type="match status" value="1"/>
</dbReference>
<dbReference type="InterPro" id="IPR020846">
    <property type="entry name" value="MFS_dom"/>
</dbReference>
<feature type="transmembrane region" description="Helical" evidence="6">
    <location>
        <begin position="250"/>
        <end position="270"/>
    </location>
</feature>
<organism evidence="8 9">
    <name type="scientific">Cadophora malorum</name>
    <dbReference type="NCBI Taxonomy" id="108018"/>
    <lineage>
        <taxon>Eukaryota</taxon>
        <taxon>Fungi</taxon>
        <taxon>Dikarya</taxon>
        <taxon>Ascomycota</taxon>
        <taxon>Pezizomycotina</taxon>
        <taxon>Leotiomycetes</taxon>
        <taxon>Helotiales</taxon>
        <taxon>Ploettnerulaceae</taxon>
        <taxon>Cadophora</taxon>
    </lineage>
</organism>
<dbReference type="OrthoDB" id="3357846at2759"/>
<evidence type="ECO:0000313" key="8">
    <source>
        <dbReference type="EMBL" id="KAG4411085.1"/>
    </source>
</evidence>
<feature type="transmembrane region" description="Helical" evidence="6">
    <location>
        <begin position="496"/>
        <end position="520"/>
    </location>
</feature>
<dbReference type="PROSITE" id="PS50850">
    <property type="entry name" value="MFS"/>
    <property type="match status" value="1"/>
</dbReference>
<dbReference type="Pfam" id="PF07690">
    <property type="entry name" value="MFS_1"/>
    <property type="match status" value="1"/>
</dbReference>